<protein>
    <submittedName>
        <fullName evidence="4">Polysaccharide export outer membrane protein</fullName>
    </submittedName>
</protein>
<evidence type="ECO:0000259" key="2">
    <source>
        <dbReference type="Pfam" id="PF02563"/>
    </source>
</evidence>
<dbReference type="RefSeq" id="WP_133726803.1">
    <property type="nucleotide sequence ID" value="NZ_JAVDRD010000009.1"/>
</dbReference>
<dbReference type="InterPro" id="IPR049712">
    <property type="entry name" value="Poly_export"/>
</dbReference>
<dbReference type="PANTHER" id="PTHR33619">
    <property type="entry name" value="POLYSACCHARIDE EXPORT PROTEIN GFCE-RELATED"/>
    <property type="match status" value="1"/>
</dbReference>
<dbReference type="InterPro" id="IPR019554">
    <property type="entry name" value="Soluble_ligand-bd"/>
</dbReference>
<dbReference type="InterPro" id="IPR003715">
    <property type="entry name" value="Poly_export_N"/>
</dbReference>
<dbReference type="Pfam" id="PF10531">
    <property type="entry name" value="SLBB"/>
    <property type="match status" value="1"/>
</dbReference>
<keyword evidence="1" id="KW-0732">Signal</keyword>
<feature type="domain" description="Soluble ligand binding" evidence="3">
    <location>
        <begin position="84"/>
        <end position="134"/>
    </location>
</feature>
<sequence>MPASVAIGVGDELTLTVLGEPDLSAPRLIVDEAGRIQLPLAGSVLVAGLSPADASRAIEKVLGEKYLRNPQVAINVATPAQKLVSVEGQVNRAGAYPVQSNTTLLGAISMASSPTRIAKLDETILFRTVNGQRMAARFDIDRIRKGLDPDPQIIGGDVVVVGFSQTKSAYRDLISMAGLLNVLRNF</sequence>
<comment type="caution">
    <text evidence="4">The sequence shown here is derived from an EMBL/GenBank/DDBJ whole genome shotgun (WGS) entry which is preliminary data.</text>
</comment>
<dbReference type="Gene3D" id="3.30.1950.10">
    <property type="entry name" value="wza like domain"/>
    <property type="match status" value="1"/>
</dbReference>
<evidence type="ECO:0000256" key="1">
    <source>
        <dbReference type="ARBA" id="ARBA00022729"/>
    </source>
</evidence>
<dbReference type="Pfam" id="PF02563">
    <property type="entry name" value="Poly_export"/>
    <property type="match status" value="1"/>
</dbReference>
<evidence type="ECO:0000313" key="4">
    <source>
        <dbReference type="EMBL" id="MDR6512427.1"/>
    </source>
</evidence>
<feature type="domain" description="Polysaccharide export protein N-terminal" evidence="2">
    <location>
        <begin position="4"/>
        <end position="76"/>
    </location>
</feature>
<accession>A0ABU1MQ77</accession>
<dbReference type="EMBL" id="JAVDRD010000009">
    <property type="protein sequence ID" value="MDR6512427.1"/>
    <property type="molecule type" value="Genomic_DNA"/>
</dbReference>
<reference evidence="4 5" key="1">
    <citation type="submission" date="2023-07" db="EMBL/GenBank/DDBJ databases">
        <title>Sorghum-associated microbial communities from plants grown in Nebraska, USA.</title>
        <authorList>
            <person name="Schachtman D."/>
        </authorList>
    </citation>
    <scope>NUCLEOTIDE SEQUENCE [LARGE SCALE GENOMIC DNA]</scope>
    <source>
        <strain evidence="4 5">DS1027</strain>
    </source>
</reference>
<dbReference type="PANTHER" id="PTHR33619:SF3">
    <property type="entry name" value="POLYSACCHARIDE EXPORT PROTEIN GFCE-RELATED"/>
    <property type="match status" value="1"/>
</dbReference>
<evidence type="ECO:0000313" key="5">
    <source>
        <dbReference type="Proteomes" id="UP001184150"/>
    </source>
</evidence>
<keyword evidence="5" id="KW-1185">Reference proteome</keyword>
<organism evidence="4 5">
    <name type="scientific">Novosphingobium capsulatum</name>
    <dbReference type="NCBI Taxonomy" id="13688"/>
    <lineage>
        <taxon>Bacteria</taxon>
        <taxon>Pseudomonadati</taxon>
        <taxon>Pseudomonadota</taxon>
        <taxon>Alphaproteobacteria</taxon>
        <taxon>Sphingomonadales</taxon>
        <taxon>Sphingomonadaceae</taxon>
        <taxon>Novosphingobium</taxon>
    </lineage>
</organism>
<evidence type="ECO:0000259" key="3">
    <source>
        <dbReference type="Pfam" id="PF10531"/>
    </source>
</evidence>
<name>A0ABU1MQ77_9SPHN</name>
<dbReference type="Proteomes" id="UP001184150">
    <property type="component" value="Unassembled WGS sequence"/>
</dbReference>
<dbReference type="Gene3D" id="3.10.560.10">
    <property type="entry name" value="Outer membrane lipoprotein wza domain like"/>
    <property type="match status" value="1"/>
</dbReference>
<gene>
    <name evidence="4" type="ORF">J2792_003310</name>
</gene>
<proteinExistence type="predicted"/>